<dbReference type="Gene3D" id="3.90.226.10">
    <property type="entry name" value="2-enoyl-CoA Hydratase, Chain A, domain 1"/>
    <property type="match status" value="1"/>
</dbReference>
<dbReference type="GO" id="GO:0016853">
    <property type="term" value="F:isomerase activity"/>
    <property type="evidence" value="ECO:0007669"/>
    <property type="project" value="UniProtKB-KW"/>
</dbReference>
<comment type="caution">
    <text evidence="9">The sequence shown here is derived from an EMBL/GenBank/DDBJ whole genome shotgun (WGS) entry which is preliminary data.</text>
</comment>
<protein>
    <submittedName>
        <fullName evidence="9">Crotonase/enoyl-CoA hydratase family protein</fullName>
    </submittedName>
</protein>
<dbReference type="SUPFAM" id="SSF52096">
    <property type="entry name" value="ClpP/crotonase"/>
    <property type="match status" value="1"/>
</dbReference>
<evidence type="ECO:0000313" key="10">
    <source>
        <dbReference type="Proteomes" id="UP000253307"/>
    </source>
</evidence>
<evidence type="ECO:0000313" key="9">
    <source>
        <dbReference type="EMBL" id="RCL40645.1"/>
    </source>
</evidence>
<dbReference type="InterPro" id="IPR045002">
    <property type="entry name" value="Ech1-like"/>
</dbReference>
<comment type="similarity">
    <text evidence="3">Belongs to the enoyl-CoA hydratase/isomerase family.</text>
</comment>
<dbReference type="EMBL" id="QOPE01000023">
    <property type="protein sequence ID" value="RCL40645.1"/>
    <property type="molecule type" value="Genomic_DNA"/>
</dbReference>
<sequence>MSDYTCFKTEISKGVAHIIMSRGNELNTMTRLFWKELPEIIKTIDKNADARVILLRGEGKHFSAGMDLANFVNDSSGKKKKDPSRTREAFYHELLELQGAFTALEKCRMPTIAAIQGACVGGAIDMAAACDMRYCSTDAFYKIAEVDIGIAADVGTLQRLPTLMPLGAVRELAYTGRKFDSAEAQQLGFVEKVFQDHDQLLEETTKLAEEIASKSPLVTSVIKKQINYARDNSVDDALDYHAIWNSALISSSDMESAMKAYMEKVSGDFEDLEPKKSFWEKQGLIS</sequence>
<evidence type="ECO:0000256" key="6">
    <source>
        <dbReference type="ARBA" id="ARBA00023098"/>
    </source>
</evidence>
<keyword evidence="6" id="KW-0443">Lipid metabolism</keyword>
<dbReference type="AlphaFoldDB" id="A0A368BU98"/>
<dbReference type="Gene3D" id="1.10.12.10">
    <property type="entry name" value="Lyase 2-enoyl-coa Hydratase, Chain A, domain 2"/>
    <property type="match status" value="1"/>
</dbReference>
<dbReference type="Proteomes" id="UP000253307">
    <property type="component" value="Unassembled WGS sequence"/>
</dbReference>
<evidence type="ECO:0000256" key="4">
    <source>
        <dbReference type="ARBA" id="ARBA00022832"/>
    </source>
</evidence>
<gene>
    <name evidence="9" type="ORF">DBW96_03290</name>
</gene>
<evidence type="ECO:0000256" key="5">
    <source>
        <dbReference type="ARBA" id="ARBA00022990"/>
    </source>
</evidence>
<dbReference type="InterPro" id="IPR014748">
    <property type="entry name" value="Enoyl-CoA_hydra_C"/>
</dbReference>
<dbReference type="Pfam" id="PF00378">
    <property type="entry name" value="ECH_1"/>
    <property type="match status" value="1"/>
</dbReference>
<name>A0A368BU98_9GAMM</name>
<dbReference type="UniPathway" id="UPA00659"/>
<dbReference type="InterPro" id="IPR029045">
    <property type="entry name" value="ClpP/crotonase-like_dom_sf"/>
</dbReference>
<accession>A0A368BU98</accession>
<keyword evidence="4" id="KW-0276">Fatty acid metabolism</keyword>
<dbReference type="CDD" id="cd06558">
    <property type="entry name" value="crotonase-like"/>
    <property type="match status" value="1"/>
</dbReference>
<comment type="subcellular location">
    <subcellularLocation>
        <location evidence="1">Peroxisome</location>
    </subcellularLocation>
</comment>
<organism evidence="9 10">
    <name type="scientific">SAR86 cluster bacterium</name>
    <dbReference type="NCBI Taxonomy" id="2030880"/>
    <lineage>
        <taxon>Bacteria</taxon>
        <taxon>Pseudomonadati</taxon>
        <taxon>Pseudomonadota</taxon>
        <taxon>Gammaproteobacteria</taxon>
        <taxon>SAR86 cluster</taxon>
    </lineage>
</organism>
<evidence type="ECO:0000256" key="7">
    <source>
        <dbReference type="ARBA" id="ARBA00023140"/>
    </source>
</evidence>
<evidence type="ECO:0000256" key="3">
    <source>
        <dbReference type="ARBA" id="ARBA00005254"/>
    </source>
</evidence>
<dbReference type="GO" id="GO:0006635">
    <property type="term" value="P:fatty acid beta-oxidation"/>
    <property type="evidence" value="ECO:0007669"/>
    <property type="project" value="UniProtKB-UniPathway"/>
</dbReference>
<dbReference type="PANTHER" id="PTHR43149">
    <property type="entry name" value="ENOYL-COA HYDRATASE"/>
    <property type="match status" value="1"/>
</dbReference>
<comment type="pathway">
    <text evidence="2">Lipid metabolism; fatty acid beta-oxidation.</text>
</comment>
<proteinExistence type="inferred from homology"/>
<evidence type="ECO:0000256" key="2">
    <source>
        <dbReference type="ARBA" id="ARBA00005005"/>
    </source>
</evidence>
<reference evidence="9 10" key="1">
    <citation type="journal article" date="2018" name="Microbiome">
        <title>Fine metagenomic profile of the Mediterranean stratified and mixed water columns revealed by assembly and recruitment.</title>
        <authorList>
            <person name="Haro-Moreno J.M."/>
            <person name="Lopez-Perez M."/>
            <person name="De La Torre J.R."/>
            <person name="Picazo A."/>
            <person name="Camacho A."/>
            <person name="Rodriguez-Valera F."/>
        </authorList>
    </citation>
    <scope>NUCLEOTIDE SEQUENCE [LARGE SCALE GENOMIC DNA]</scope>
    <source>
        <strain evidence="9">MED-G82</strain>
    </source>
</reference>
<dbReference type="GO" id="GO:0005737">
    <property type="term" value="C:cytoplasm"/>
    <property type="evidence" value="ECO:0007669"/>
    <property type="project" value="UniProtKB-ARBA"/>
</dbReference>
<evidence type="ECO:0000256" key="1">
    <source>
        <dbReference type="ARBA" id="ARBA00004275"/>
    </source>
</evidence>
<dbReference type="FunFam" id="3.90.226.10:FF:000024">
    <property type="entry name" value="Delta3,5-delta2,4-dienoyl-CoA isomerase"/>
    <property type="match status" value="1"/>
</dbReference>
<keyword evidence="8" id="KW-0413">Isomerase</keyword>
<evidence type="ECO:0000256" key="8">
    <source>
        <dbReference type="ARBA" id="ARBA00023235"/>
    </source>
</evidence>
<dbReference type="InterPro" id="IPR001753">
    <property type="entry name" value="Enoyl-CoA_hydra/iso"/>
</dbReference>
<keyword evidence="5" id="KW-0007">Acetylation</keyword>
<dbReference type="FunFam" id="1.10.12.10:FF:000004">
    <property type="entry name" value="Delta3,5-delta2,4-dienoyl-CoA isomerase"/>
    <property type="match status" value="1"/>
</dbReference>
<dbReference type="NCBIfam" id="NF004794">
    <property type="entry name" value="PRK06142.1"/>
    <property type="match status" value="1"/>
</dbReference>
<keyword evidence="7" id="KW-0576">Peroxisome</keyword>